<dbReference type="PROSITE" id="PS00107">
    <property type="entry name" value="PROTEIN_KINASE_ATP"/>
    <property type="match status" value="1"/>
</dbReference>
<keyword evidence="3" id="KW-0723">Serine/threonine-protein kinase</keyword>
<evidence type="ECO:0000256" key="11">
    <source>
        <dbReference type="PROSITE-ProRule" id="PRU10141"/>
    </source>
</evidence>
<keyword evidence="16" id="KW-1185">Reference proteome</keyword>
<dbReference type="EC" id="2.7.11.1" evidence="2"/>
<feature type="compositionally biased region" description="Basic and acidic residues" evidence="13">
    <location>
        <begin position="635"/>
        <end position="657"/>
    </location>
</feature>
<feature type="binding site" evidence="11">
    <location>
        <position position="63"/>
    </location>
    <ligand>
        <name>ATP</name>
        <dbReference type="ChEBI" id="CHEBI:30616"/>
    </ligand>
</feature>
<dbReference type="PANTHER" id="PTHR46538:SF1">
    <property type="entry name" value="NON-SPECIFIC SERINE_THREONINE PROTEIN KINASE"/>
    <property type="match status" value="1"/>
</dbReference>
<keyword evidence="8 11" id="KW-0067">ATP-binding</keyword>
<dbReference type="OrthoDB" id="10027016at2759"/>
<dbReference type="PROSITE" id="PS50011">
    <property type="entry name" value="PROTEIN_KINASE_DOM"/>
    <property type="match status" value="1"/>
</dbReference>
<evidence type="ECO:0000256" key="12">
    <source>
        <dbReference type="SAM" id="Coils"/>
    </source>
</evidence>
<dbReference type="GO" id="GO:0005524">
    <property type="term" value="F:ATP binding"/>
    <property type="evidence" value="ECO:0007669"/>
    <property type="project" value="UniProtKB-UniRule"/>
</dbReference>
<evidence type="ECO:0000256" key="5">
    <source>
        <dbReference type="ARBA" id="ARBA00022679"/>
    </source>
</evidence>
<evidence type="ECO:0000256" key="7">
    <source>
        <dbReference type="ARBA" id="ARBA00022777"/>
    </source>
</evidence>
<dbReference type="Gene3D" id="1.10.510.10">
    <property type="entry name" value="Transferase(Phosphotransferase) domain 1"/>
    <property type="match status" value="1"/>
</dbReference>
<dbReference type="Proteomes" id="UP000261540">
    <property type="component" value="Unplaced"/>
</dbReference>
<dbReference type="GeneTree" id="ENSGT00940000156184"/>
<dbReference type="SMART" id="SM00220">
    <property type="entry name" value="S_TKc"/>
    <property type="match status" value="1"/>
</dbReference>
<evidence type="ECO:0000256" key="3">
    <source>
        <dbReference type="ARBA" id="ARBA00022527"/>
    </source>
</evidence>
<feature type="coiled-coil region" evidence="12">
    <location>
        <begin position="735"/>
        <end position="803"/>
    </location>
</feature>
<dbReference type="AlphaFoldDB" id="A0A3B3R6P9"/>
<feature type="compositionally biased region" description="Polar residues" evidence="13">
    <location>
        <begin position="584"/>
        <end position="602"/>
    </location>
</feature>
<dbReference type="SUPFAM" id="SSF56112">
    <property type="entry name" value="Protein kinase-like (PK-like)"/>
    <property type="match status" value="1"/>
</dbReference>
<evidence type="ECO:0000313" key="16">
    <source>
        <dbReference type="Proteomes" id="UP000261540"/>
    </source>
</evidence>
<feature type="coiled-coil region" evidence="12">
    <location>
        <begin position="868"/>
        <end position="920"/>
    </location>
</feature>
<evidence type="ECO:0000256" key="6">
    <source>
        <dbReference type="ARBA" id="ARBA00022741"/>
    </source>
</evidence>
<feature type="compositionally biased region" description="Basic and acidic residues" evidence="13">
    <location>
        <begin position="510"/>
        <end position="526"/>
    </location>
</feature>
<evidence type="ECO:0000313" key="15">
    <source>
        <dbReference type="Ensembl" id="ENSPKIP00000013336.1"/>
    </source>
</evidence>
<feature type="coiled-coil region" evidence="12">
    <location>
        <begin position="949"/>
        <end position="983"/>
    </location>
</feature>
<sequence>MSFFNFRKIFKLGMEKKKKQYEHVHRDLNPEEVWEIIGELGDGAFGKVYRAQNKHTGVLAAAKVIDTKSEEELEDYMVEIDILASCDHHNIVKLLDAFYYENKLWILIEFCAGGAVDAVMLELERPLTEPQIRVVCKQTLEALLYLHDNKVIHRDLKAGNILLTLDGDVKLADFGVSAKNTKTLQRRDSFIGTPYWMAPEVVMCETSKDRPYDYKADIWSLGVTLIELAQIEPPNHEMNPMRVLLKIAKSDPPTLMHPSRWSPEFRDFLKKALDKNVDNRWNAMQLLQHPFVKNINDSRPLRELIAEAKAEVTEEIEEGKDEEEEEESESQLLVPGHKRAPSDASVVSSEDEKLSQSVSIMESVSEKDKSEHGEDKASDKLSDGGTGSSETDKMENEKLNENSILDTSNEDIDNKGDILAEPEEEMSDEKITEESPDLPICPNEVDKRTEEPEQTKKEPPPEEEKESDTTEISEVQAEADKEDDSTVMDEEGLPPVEAEKPDEILNSAELAEKSDESSEEIKTMVEEKEDAEVSPEKDINEKDINEKDINEKEGEILQRDEDITTSETQQELSEENRQVDDGSPLSTEESSLVSAVPGTQNDVAEEKPSPAQLLEENKQEECLKVNIAGSDADVDLEKETAPPIKLDAEKVKEKDTDSGSNSTADNSSIDLNLSLSSFLTKNKESGSVSIQDTRRQKKTLKKTRKFIVDGVEVKVTTSKIVTDNDTKNEEMRFLRRQELRELRLLQKEEQRAQQQLSNKLQQQREQIYRRFEQEMMSKKRQYDQEIENMERQQKQTIERLEQDHTSHLREEAKRIKADQDKELSKFQNMLKNRRKEVEFGGVPKAEWFVGVAQVMIQSFQLSSCTLFNAQMQDEQEFLQRQQQELDCALKKIIHQHKNELAAIEKECLNHKQQLMRAREAAMWELEERHLQEKHQLLKQQLKDQYFMQRHQLLKRHEKEMEQMQRYNQRLIEEMKNRQTQERARLPKIQRSDAKTRMAMFKKSLRITSAGDTPEQEREKIKQFAAQEDKRQKSERLHQHQKHENQMRDLQLQCDANVRELQQLQNEKCHLLIEHETQKLKELDEEHSQELKEWREKLRPRKKALEEEFARRVQEQEMFFKMSGESECLNPTAQSRISKFYPIPSVHSTGF</sequence>
<dbReference type="PROSITE" id="PS00108">
    <property type="entry name" value="PROTEIN_KINASE_ST"/>
    <property type="match status" value="1"/>
</dbReference>
<dbReference type="InterPro" id="IPR051585">
    <property type="entry name" value="STE20_Ser/Thr_Kinases"/>
</dbReference>
<organism evidence="15 16">
    <name type="scientific">Paramormyrops kingsleyae</name>
    <dbReference type="NCBI Taxonomy" id="1676925"/>
    <lineage>
        <taxon>Eukaryota</taxon>
        <taxon>Metazoa</taxon>
        <taxon>Chordata</taxon>
        <taxon>Craniata</taxon>
        <taxon>Vertebrata</taxon>
        <taxon>Euteleostomi</taxon>
        <taxon>Actinopterygii</taxon>
        <taxon>Neopterygii</taxon>
        <taxon>Teleostei</taxon>
        <taxon>Osteoglossocephala</taxon>
        <taxon>Osteoglossomorpha</taxon>
        <taxon>Osteoglossiformes</taxon>
        <taxon>Mormyridae</taxon>
        <taxon>Paramormyrops</taxon>
    </lineage>
</organism>
<dbReference type="GO" id="GO:0004674">
    <property type="term" value="F:protein serine/threonine kinase activity"/>
    <property type="evidence" value="ECO:0007669"/>
    <property type="project" value="UniProtKB-KW"/>
</dbReference>
<dbReference type="InterPro" id="IPR008271">
    <property type="entry name" value="Ser/Thr_kinase_AS"/>
</dbReference>
<evidence type="ECO:0000256" key="9">
    <source>
        <dbReference type="ARBA" id="ARBA00047899"/>
    </source>
</evidence>
<dbReference type="InterPro" id="IPR017441">
    <property type="entry name" value="Protein_kinase_ATP_BS"/>
</dbReference>
<proteinExistence type="inferred from homology"/>
<dbReference type="FunFam" id="1.10.510.10:FF:000081">
    <property type="entry name" value="STE20-like serine/threonine-protein kinase"/>
    <property type="match status" value="1"/>
</dbReference>
<reference evidence="15" key="2">
    <citation type="submission" date="2025-09" db="UniProtKB">
        <authorList>
            <consortium name="Ensembl"/>
        </authorList>
    </citation>
    <scope>IDENTIFICATION</scope>
</reference>
<accession>A0A3B3R6P9</accession>
<evidence type="ECO:0000259" key="14">
    <source>
        <dbReference type="PROSITE" id="PS50011"/>
    </source>
</evidence>
<feature type="compositionally biased region" description="Basic and acidic residues" evidence="13">
    <location>
        <begin position="534"/>
        <end position="562"/>
    </location>
</feature>
<keyword evidence="5" id="KW-0808">Transferase</keyword>
<feature type="compositionally biased region" description="Basic and acidic residues" evidence="13">
    <location>
        <begin position="444"/>
        <end position="462"/>
    </location>
</feature>
<name>A0A3B3R6P9_9TELE</name>
<dbReference type="STRING" id="1676925.ENSPKIP00000013336"/>
<dbReference type="PANTHER" id="PTHR46538">
    <property type="entry name" value="PROTEIN KINASE DOMAIN-CONTAINING PROTEIN"/>
    <property type="match status" value="1"/>
</dbReference>
<dbReference type="Ensembl" id="ENSPKIT00000037756.1">
    <property type="protein sequence ID" value="ENSPKIP00000013336.1"/>
    <property type="gene ID" value="ENSPKIG00000000791.1"/>
</dbReference>
<keyword evidence="12" id="KW-0175">Coiled coil</keyword>
<dbReference type="Pfam" id="PF12474">
    <property type="entry name" value="PKK"/>
    <property type="match status" value="2"/>
</dbReference>
<feature type="compositionally biased region" description="Acidic residues" evidence="13">
    <location>
        <begin position="480"/>
        <end position="492"/>
    </location>
</feature>
<dbReference type="Gene3D" id="3.30.200.20">
    <property type="entry name" value="Phosphorylase Kinase, domain 1"/>
    <property type="match status" value="1"/>
</dbReference>
<comment type="catalytic activity">
    <reaction evidence="10">
        <text>L-seryl-[protein] + ATP = O-phospho-L-seryl-[protein] + ADP + H(+)</text>
        <dbReference type="Rhea" id="RHEA:17989"/>
        <dbReference type="Rhea" id="RHEA-COMP:9863"/>
        <dbReference type="Rhea" id="RHEA-COMP:11604"/>
        <dbReference type="ChEBI" id="CHEBI:15378"/>
        <dbReference type="ChEBI" id="CHEBI:29999"/>
        <dbReference type="ChEBI" id="CHEBI:30616"/>
        <dbReference type="ChEBI" id="CHEBI:83421"/>
        <dbReference type="ChEBI" id="CHEBI:456216"/>
        <dbReference type="EC" id="2.7.11.1"/>
    </reaction>
</comment>
<reference evidence="15" key="1">
    <citation type="submission" date="2025-08" db="UniProtKB">
        <authorList>
            <consortium name="Ensembl"/>
        </authorList>
    </citation>
    <scope>IDENTIFICATION</scope>
</reference>
<feature type="compositionally biased region" description="Basic and acidic residues" evidence="13">
    <location>
        <begin position="364"/>
        <end position="382"/>
    </location>
</feature>
<dbReference type="Pfam" id="PF00069">
    <property type="entry name" value="Pkinase"/>
    <property type="match status" value="1"/>
</dbReference>
<keyword evidence="4" id="KW-0597">Phosphoprotein</keyword>
<feature type="compositionally biased region" description="Basic and acidic residues" evidence="13">
    <location>
        <begin position="390"/>
        <end position="400"/>
    </location>
</feature>
<feature type="compositionally biased region" description="Acidic residues" evidence="13">
    <location>
        <begin position="313"/>
        <end position="329"/>
    </location>
</feature>
<feature type="domain" description="Protein kinase" evidence="14">
    <location>
        <begin position="34"/>
        <end position="292"/>
    </location>
</feature>
<comment type="catalytic activity">
    <reaction evidence="9">
        <text>L-threonyl-[protein] + ATP = O-phospho-L-threonyl-[protein] + ADP + H(+)</text>
        <dbReference type="Rhea" id="RHEA:46608"/>
        <dbReference type="Rhea" id="RHEA-COMP:11060"/>
        <dbReference type="Rhea" id="RHEA-COMP:11605"/>
        <dbReference type="ChEBI" id="CHEBI:15378"/>
        <dbReference type="ChEBI" id="CHEBI:30013"/>
        <dbReference type="ChEBI" id="CHEBI:30616"/>
        <dbReference type="ChEBI" id="CHEBI:61977"/>
        <dbReference type="ChEBI" id="CHEBI:456216"/>
        <dbReference type="EC" id="2.7.11.1"/>
    </reaction>
</comment>
<evidence type="ECO:0000256" key="8">
    <source>
        <dbReference type="ARBA" id="ARBA00022840"/>
    </source>
</evidence>
<evidence type="ECO:0000256" key="1">
    <source>
        <dbReference type="ARBA" id="ARBA00008874"/>
    </source>
</evidence>
<evidence type="ECO:0000256" key="4">
    <source>
        <dbReference type="ARBA" id="ARBA00022553"/>
    </source>
</evidence>
<dbReference type="InterPro" id="IPR000719">
    <property type="entry name" value="Prot_kinase_dom"/>
</dbReference>
<evidence type="ECO:0000256" key="10">
    <source>
        <dbReference type="ARBA" id="ARBA00048679"/>
    </source>
</evidence>
<dbReference type="FunFam" id="3.30.200.20:FF:000120">
    <property type="entry name" value="STE20-like serine/threonine-protein kinase"/>
    <property type="match status" value="1"/>
</dbReference>
<feature type="region of interest" description="Disordered" evidence="13">
    <location>
        <begin position="1026"/>
        <end position="1045"/>
    </location>
</feature>
<evidence type="ECO:0000256" key="2">
    <source>
        <dbReference type="ARBA" id="ARBA00012513"/>
    </source>
</evidence>
<keyword evidence="7" id="KW-0418">Kinase</keyword>
<feature type="region of interest" description="Disordered" evidence="13">
    <location>
        <begin position="312"/>
        <end position="668"/>
    </location>
</feature>
<dbReference type="InterPro" id="IPR011009">
    <property type="entry name" value="Kinase-like_dom_sf"/>
</dbReference>
<dbReference type="InterPro" id="IPR022165">
    <property type="entry name" value="PKK"/>
</dbReference>
<evidence type="ECO:0000256" key="13">
    <source>
        <dbReference type="SAM" id="MobiDB-lite"/>
    </source>
</evidence>
<keyword evidence="6 11" id="KW-0547">Nucleotide-binding</keyword>
<protein>
    <recommendedName>
        <fullName evidence="2">non-specific serine/threonine protein kinase</fullName>
        <ecNumber evidence="2">2.7.11.1</ecNumber>
    </recommendedName>
</protein>
<comment type="similarity">
    <text evidence="1">Belongs to the protein kinase superfamily. STE Ser/Thr protein kinase family. STE20 subfamily.</text>
</comment>